<evidence type="ECO:0000313" key="3">
    <source>
        <dbReference type="Proteomes" id="UP000028073"/>
    </source>
</evidence>
<keyword evidence="3" id="KW-1185">Reference proteome</keyword>
<dbReference type="STRING" id="1137799.GZ78_03955"/>
<name>A0A081NL37_9GAMM</name>
<comment type="caution">
    <text evidence="2">The sequence shown here is derived from an EMBL/GenBank/DDBJ whole genome shotgun (WGS) entry which is preliminary data.</text>
</comment>
<accession>A0A081NL37</accession>
<dbReference type="EMBL" id="JOKH01000001">
    <property type="protein sequence ID" value="KEQ19160.1"/>
    <property type="molecule type" value="Genomic_DNA"/>
</dbReference>
<organism evidence="2 3">
    <name type="scientific">Endozoicomonas numazuensis</name>
    <dbReference type="NCBI Taxonomy" id="1137799"/>
    <lineage>
        <taxon>Bacteria</taxon>
        <taxon>Pseudomonadati</taxon>
        <taxon>Pseudomonadota</taxon>
        <taxon>Gammaproteobacteria</taxon>
        <taxon>Oceanospirillales</taxon>
        <taxon>Endozoicomonadaceae</taxon>
        <taxon>Endozoicomonas</taxon>
    </lineage>
</organism>
<protein>
    <submittedName>
        <fullName evidence="2">Uncharacterized protein</fullName>
    </submittedName>
</protein>
<feature type="compositionally biased region" description="Basic and acidic residues" evidence="1">
    <location>
        <begin position="119"/>
        <end position="128"/>
    </location>
</feature>
<dbReference type="OrthoDB" id="9819951at2"/>
<sequence>MKYEYMVVFLRVQALSLLLALSLSSSWAGSLSLESGAQYQVLSLLAASVVWLSSGGSEESILSGNPLQVGGGTSSLRNSGQESQSRSKRTQNKWSVGWQISQPGQPGQSGLSSGSGGKKPPEGREGVTVKKTRSVFTELLSAMDDVISAFQVELDKDEELKLIFSFDLDGTWFQMRVEMDGLEDFAVEKGLRDEGLVWTNELLIKLQQKWYAKFARFHHKNKGRVLLVQNTARVLTNYREGDVPVNDPGPQSISLDMTNVRFLEESTFTEQLRAHEFRVNNSERKKILIPAPDILILGSGKVIQFDPTLEESHQRARVDINSELDGWVTKDWEEARVLLAGVKQTYSFKSAFSSKGLTVKAYASEASSVYSQEAFDWRGNHVVVTPLTDANNILKQAYFSDVTANKGSTLLMVLNILRRELVAEGKKPPLLFAFGDSLMDIPMLRPDLLMSSMADVSESAELLRKTRFQELGFASDLKSLGIFWVCSVVTSQEFFLRELRNLKVETALVHSRVVFGNGLGLLGLLQQAQKQLKRQLSPEHIHELQNH</sequence>
<feature type="compositionally biased region" description="Low complexity" evidence="1">
    <location>
        <begin position="97"/>
        <end position="112"/>
    </location>
</feature>
<proteinExistence type="predicted"/>
<dbReference type="AlphaFoldDB" id="A0A081NL37"/>
<gene>
    <name evidence="2" type="ORF">GZ78_03955</name>
</gene>
<feature type="region of interest" description="Disordered" evidence="1">
    <location>
        <begin position="63"/>
        <end position="129"/>
    </location>
</feature>
<dbReference type="Proteomes" id="UP000028073">
    <property type="component" value="Unassembled WGS sequence"/>
</dbReference>
<feature type="compositionally biased region" description="Polar residues" evidence="1">
    <location>
        <begin position="74"/>
        <end position="84"/>
    </location>
</feature>
<reference evidence="2 3" key="1">
    <citation type="submission" date="2014-06" db="EMBL/GenBank/DDBJ databases">
        <title>Whole Genome Sequences of Three Symbiotic Endozoicomonas Bacteria.</title>
        <authorList>
            <person name="Neave M.J."/>
            <person name="Apprill A."/>
            <person name="Voolstra C.R."/>
        </authorList>
    </citation>
    <scope>NUCLEOTIDE SEQUENCE [LARGE SCALE GENOMIC DNA]</scope>
    <source>
        <strain evidence="2 3">DSM 25634</strain>
    </source>
</reference>
<evidence type="ECO:0000256" key="1">
    <source>
        <dbReference type="SAM" id="MobiDB-lite"/>
    </source>
</evidence>
<evidence type="ECO:0000313" key="2">
    <source>
        <dbReference type="EMBL" id="KEQ19160.1"/>
    </source>
</evidence>
<dbReference type="RefSeq" id="WP_034832827.1">
    <property type="nucleotide sequence ID" value="NZ_JOKH01000001.1"/>
</dbReference>